<dbReference type="Proteomes" id="UP000000925">
    <property type="component" value="Chromosome"/>
</dbReference>
<evidence type="ECO:0008006" key="3">
    <source>
        <dbReference type="Google" id="ProtNLM"/>
    </source>
</evidence>
<dbReference type="KEGG" id="caa:Caka_0562"/>
<dbReference type="OrthoDB" id="1427111at2"/>
<accession>D5ENS8</accession>
<sequence length="150" mass="17153">MRFSKWTHWSQRNNIDGIHFPGIYAIALADRSIEGQTFELIEAIAYFGMTNAIGGLRSRLYAFNQTIIGKKGHGGAKRFITKHTDSKWLAERLFVSVYPVACSPNSGRPSDLRKMGKVAQLEYEYFARYVEAFGRLPEFNDQKRSPKSRV</sequence>
<evidence type="ECO:0000313" key="2">
    <source>
        <dbReference type="Proteomes" id="UP000000925"/>
    </source>
</evidence>
<dbReference type="RefSeq" id="WP_013042312.1">
    <property type="nucleotide sequence ID" value="NC_014008.1"/>
</dbReference>
<dbReference type="STRING" id="583355.Caka_0562"/>
<proteinExistence type="predicted"/>
<dbReference type="EMBL" id="CP001998">
    <property type="protein sequence ID" value="ADE53587.1"/>
    <property type="molecule type" value="Genomic_DNA"/>
</dbReference>
<protein>
    <recommendedName>
        <fullName evidence="3">GIY-YIG domain-containing protein</fullName>
    </recommendedName>
</protein>
<dbReference type="HOGENOM" id="CLU_1862789_0_0_0"/>
<evidence type="ECO:0000313" key="1">
    <source>
        <dbReference type="EMBL" id="ADE53587.1"/>
    </source>
</evidence>
<reference evidence="1 2" key="1">
    <citation type="journal article" date="2010" name="Stand. Genomic Sci.">
        <title>Complete genome sequence of Coraliomargarita akajimensis type strain (04OKA010-24).</title>
        <authorList>
            <person name="Mavromatis K."/>
            <person name="Abt B."/>
            <person name="Brambilla E."/>
            <person name="Lapidus A."/>
            <person name="Copeland A."/>
            <person name="Deshpande S."/>
            <person name="Nolan M."/>
            <person name="Lucas S."/>
            <person name="Tice H."/>
            <person name="Cheng J.F."/>
            <person name="Han C."/>
            <person name="Detter J.C."/>
            <person name="Woyke T."/>
            <person name="Goodwin L."/>
            <person name="Pitluck S."/>
            <person name="Held B."/>
            <person name="Brettin T."/>
            <person name="Tapia R."/>
            <person name="Ivanova N."/>
            <person name="Mikhailova N."/>
            <person name="Pati A."/>
            <person name="Liolios K."/>
            <person name="Chen A."/>
            <person name="Palaniappan K."/>
            <person name="Land M."/>
            <person name="Hauser L."/>
            <person name="Chang Y.J."/>
            <person name="Jeffries C.D."/>
            <person name="Rohde M."/>
            <person name="Goker M."/>
            <person name="Bristow J."/>
            <person name="Eisen J.A."/>
            <person name="Markowitz V."/>
            <person name="Hugenholtz P."/>
            <person name="Klenk H.P."/>
            <person name="Kyrpides N.C."/>
        </authorList>
    </citation>
    <scope>NUCLEOTIDE SEQUENCE [LARGE SCALE GENOMIC DNA]</scope>
    <source>
        <strain evidence="2">DSM 45221 / IAM 15411 / JCM 23193 / KCTC 12865</strain>
    </source>
</reference>
<gene>
    <name evidence="1" type="ordered locus">Caka_0562</name>
</gene>
<keyword evidence="2" id="KW-1185">Reference proteome</keyword>
<name>D5ENS8_CORAD</name>
<dbReference type="eggNOG" id="ENOG5032SJS">
    <property type="taxonomic scope" value="Bacteria"/>
</dbReference>
<dbReference type="AlphaFoldDB" id="D5ENS8"/>
<organism evidence="1 2">
    <name type="scientific">Coraliomargarita akajimensis (strain DSM 45221 / IAM 15411 / JCM 23193 / KCTC 12865 / 04OKA010-24)</name>
    <dbReference type="NCBI Taxonomy" id="583355"/>
    <lineage>
        <taxon>Bacteria</taxon>
        <taxon>Pseudomonadati</taxon>
        <taxon>Verrucomicrobiota</taxon>
        <taxon>Opitutia</taxon>
        <taxon>Puniceicoccales</taxon>
        <taxon>Coraliomargaritaceae</taxon>
        <taxon>Coraliomargarita</taxon>
    </lineage>
</organism>